<dbReference type="Proteomes" id="UP001164929">
    <property type="component" value="Chromosome 3"/>
</dbReference>
<name>A0AAD6R8T7_9ROSI</name>
<dbReference type="EMBL" id="JAQIZT010000003">
    <property type="protein sequence ID" value="KAJ7004513.1"/>
    <property type="molecule type" value="Genomic_DNA"/>
</dbReference>
<keyword evidence="3" id="KW-1185">Reference proteome</keyword>
<keyword evidence="1" id="KW-0812">Transmembrane</keyword>
<keyword evidence="1" id="KW-1133">Transmembrane helix</keyword>
<keyword evidence="1" id="KW-0472">Membrane</keyword>
<dbReference type="AlphaFoldDB" id="A0AAD6R8T7"/>
<accession>A0AAD6R8T7</accession>
<feature type="transmembrane region" description="Helical" evidence="1">
    <location>
        <begin position="53"/>
        <end position="76"/>
    </location>
</feature>
<comment type="caution">
    <text evidence="2">The sequence shown here is derived from an EMBL/GenBank/DDBJ whole genome shotgun (WGS) entry which is preliminary data.</text>
</comment>
<protein>
    <submittedName>
        <fullName evidence="2">Uncharacterized protein</fullName>
    </submittedName>
</protein>
<gene>
    <name evidence="2" type="ORF">NC653_009382</name>
</gene>
<reference evidence="2" key="1">
    <citation type="journal article" date="2023" name="Mol. Ecol. Resour.">
        <title>Chromosome-level genome assembly of a triploid poplar Populus alba 'Berolinensis'.</title>
        <authorList>
            <person name="Chen S."/>
            <person name="Yu Y."/>
            <person name="Wang X."/>
            <person name="Wang S."/>
            <person name="Zhang T."/>
            <person name="Zhou Y."/>
            <person name="He R."/>
            <person name="Meng N."/>
            <person name="Wang Y."/>
            <person name="Liu W."/>
            <person name="Liu Z."/>
            <person name="Liu J."/>
            <person name="Guo Q."/>
            <person name="Huang H."/>
            <person name="Sederoff R.R."/>
            <person name="Wang G."/>
            <person name="Qu G."/>
            <person name="Chen S."/>
        </authorList>
    </citation>
    <scope>NUCLEOTIDE SEQUENCE</scope>
    <source>
        <strain evidence="2">SC-2020</strain>
    </source>
</reference>
<evidence type="ECO:0000256" key="1">
    <source>
        <dbReference type="SAM" id="Phobius"/>
    </source>
</evidence>
<sequence>MNRRVHGQSGCPVMLFKPKLRKQPELNLIIAGVTTSREVAVPQRNCHGSKDTAVLLVSALSFPGFAFSFPSVALSFTSDREILSSPPSRFGKR</sequence>
<evidence type="ECO:0000313" key="3">
    <source>
        <dbReference type="Proteomes" id="UP001164929"/>
    </source>
</evidence>
<evidence type="ECO:0000313" key="2">
    <source>
        <dbReference type="EMBL" id="KAJ7004513.1"/>
    </source>
</evidence>
<organism evidence="2 3">
    <name type="scientific">Populus alba x Populus x berolinensis</name>
    <dbReference type="NCBI Taxonomy" id="444605"/>
    <lineage>
        <taxon>Eukaryota</taxon>
        <taxon>Viridiplantae</taxon>
        <taxon>Streptophyta</taxon>
        <taxon>Embryophyta</taxon>
        <taxon>Tracheophyta</taxon>
        <taxon>Spermatophyta</taxon>
        <taxon>Magnoliopsida</taxon>
        <taxon>eudicotyledons</taxon>
        <taxon>Gunneridae</taxon>
        <taxon>Pentapetalae</taxon>
        <taxon>rosids</taxon>
        <taxon>fabids</taxon>
        <taxon>Malpighiales</taxon>
        <taxon>Salicaceae</taxon>
        <taxon>Saliceae</taxon>
        <taxon>Populus</taxon>
    </lineage>
</organism>
<proteinExistence type="predicted"/>